<dbReference type="WBParaSite" id="ACAC_0000160401-mRNA-1">
    <property type="protein sequence ID" value="ACAC_0000160401-mRNA-1"/>
    <property type="gene ID" value="ACAC_0000160401"/>
</dbReference>
<accession>A0A0K0CW32</accession>
<dbReference type="Proteomes" id="UP000035642">
    <property type="component" value="Unassembled WGS sequence"/>
</dbReference>
<reference evidence="1" key="1">
    <citation type="submission" date="2012-09" db="EMBL/GenBank/DDBJ databases">
        <authorList>
            <person name="Martin A.A."/>
        </authorList>
    </citation>
    <scope>NUCLEOTIDE SEQUENCE</scope>
</reference>
<sequence length="157" mass="18050">MVRTLATHINEVKDISWKAYDIHVKKLFCSVQSVHRSSPQEDDTPSVSERIQESGEFYSCSVESPLEEELAKLLHKGKQCEQLKQISVFVLFISVLLKRDPIANFKSENEINQIWKSFVSELQLRKIFVAIFEGVLFVNSNSGTQRNNLRTSFICEP</sequence>
<dbReference type="AlphaFoldDB" id="A0A0K0CW32"/>
<name>A0A0K0CW32_ANGCA</name>
<keyword evidence="1" id="KW-1185">Reference proteome</keyword>
<evidence type="ECO:0000313" key="1">
    <source>
        <dbReference type="Proteomes" id="UP000035642"/>
    </source>
</evidence>
<evidence type="ECO:0000313" key="2">
    <source>
        <dbReference type="WBParaSite" id="ACAC_0000160401-mRNA-1"/>
    </source>
</evidence>
<organism evidence="1 2">
    <name type="scientific">Angiostrongylus cantonensis</name>
    <name type="common">Rat lungworm</name>
    <dbReference type="NCBI Taxonomy" id="6313"/>
    <lineage>
        <taxon>Eukaryota</taxon>
        <taxon>Metazoa</taxon>
        <taxon>Ecdysozoa</taxon>
        <taxon>Nematoda</taxon>
        <taxon>Chromadorea</taxon>
        <taxon>Rhabditida</taxon>
        <taxon>Rhabditina</taxon>
        <taxon>Rhabditomorpha</taxon>
        <taxon>Strongyloidea</taxon>
        <taxon>Metastrongylidae</taxon>
        <taxon>Angiostrongylus</taxon>
    </lineage>
</organism>
<protein>
    <submittedName>
        <fullName evidence="2">NR LBD domain-containing protein</fullName>
    </submittedName>
</protein>
<reference evidence="2" key="2">
    <citation type="submission" date="2017-02" db="UniProtKB">
        <authorList>
            <consortium name="WormBaseParasite"/>
        </authorList>
    </citation>
    <scope>IDENTIFICATION</scope>
</reference>
<proteinExistence type="predicted"/>